<feature type="signal peptide" evidence="1">
    <location>
        <begin position="1"/>
        <end position="23"/>
    </location>
</feature>
<keyword evidence="3" id="KW-1185">Reference proteome</keyword>
<dbReference type="InterPro" id="IPR025737">
    <property type="entry name" value="FApF"/>
</dbReference>
<feature type="chain" id="PRO_5017356799" evidence="1">
    <location>
        <begin position="24"/>
        <end position="271"/>
    </location>
</feature>
<dbReference type="EMBL" id="FNYH01000005">
    <property type="protein sequence ID" value="SEI59823.1"/>
    <property type="molecule type" value="Genomic_DNA"/>
</dbReference>
<keyword evidence="1" id="KW-0732">Signal</keyword>
<evidence type="ECO:0000256" key="1">
    <source>
        <dbReference type="SAM" id="SignalP"/>
    </source>
</evidence>
<dbReference type="Pfam" id="PF13557">
    <property type="entry name" value="Phenol_MetA_deg"/>
    <property type="match status" value="1"/>
</dbReference>
<dbReference type="Proteomes" id="UP000242999">
    <property type="component" value="Unassembled WGS sequence"/>
</dbReference>
<accession>A0A1H6RVN8</accession>
<gene>
    <name evidence="2" type="ORF">SAMN05421831_10541</name>
</gene>
<reference evidence="3" key="1">
    <citation type="submission" date="2016-10" db="EMBL/GenBank/DDBJ databases">
        <authorList>
            <person name="Varghese N."/>
            <person name="Submissions S."/>
        </authorList>
    </citation>
    <scope>NUCLEOTIDE SEQUENCE [LARGE SCALE GENOMIC DNA]</scope>
    <source>
        <strain evidence="3">DSM 7165</strain>
    </source>
</reference>
<protein>
    <submittedName>
        <fullName evidence="2">Uncharacterized conserved protein</fullName>
    </submittedName>
</protein>
<dbReference type="STRING" id="64971.SAMN05421831_10541"/>
<evidence type="ECO:0000313" key="2">
    <source>
        <dbReference type="EMBL" id="SEI59823.1"/>
    </source>
</evidence>
<organism evidence="2 3">
    <name type="scientific">Allopseudospirillum japonicum</name>
    <dbReference type="NCBI Taxonomy" id="64971"/>
    <lineage>
        <taxon>Bacteria</taxon>
        <taxon>Pseudomonadati</taxon>
        <taxon>Pseudomonadota</taxon>
        <taxon>Gammaproteobacteria</taxon>
        <taxon>Oceanospirillales</taxon>
        <taxon>Oceanospirillaceae</taxon>
        <taxon>Allopseudospirillum</taxon>
    </lineage>
</organism>
<evidence type="ECO:0000313" key="3">
    <source>
        <dbReference type="Proteomes" id="UP000242999"/>
    </source>
</evidence>
<proteinExistence type="predicted"/>
<sequence>MKSIPAYLLTGLLGITSLEAAFAGQYVPGIEGVKSAIAPPPGVYYRGYLVHYDADKSDALPAESQVTVDALASRFIWITEQEVLGGHLGFEAILPLVNTDLQIGQTVKDEQTSFADFFVGSLIGWHGERWHSVAAAGVWSATGSSNQPADAGAGYAEIMLTLGGTAYLTADKAWSASLLSRYEIKDSSQAEDELVAEWGLGHHRGLLDLGLVGYSRWELGEGQAETHALGVSVGYFWPQLMLGIDAAAYQEYEVKQGFEGEKFRIALTKVL</sequence>
<dbReference type="OrthoDB" id="8639774at2"/>
<dbReference type="RefSeq" id="WP_093309105.1">
    <property type="nucleotide sequence ID" value="NZ_FNYH01000005.1"/>
</dbReference>
<dbReference type="AlphaFoldDB" id="A0A1H6RVN8"/>
<name>A0A1H6RVN8_9GAMM</name>